<feature type="compositionally biased region" description="Basic and acidic residues" evidence="10">
    <location>
        <begin position="492"/>
        <end position="508"/>
    </location>
</feature>
<evidence type="ECO:0000256" key="1">
    <source>
        <dbReference type="ARBA" id="ARBA00004584"/>
    </source>
</evidence>
<keyword evidence="3" id="KW-0158">Chromosome</keyword>
<evidence type="ECO:0000256" key="5">
    <source>
        <dbReference type="ARBA" id="ARBA00022829"/>
    </source>
</evidence>
<comment type="similarity">
    <text evidence="2">Belongs to the shugoshin family.</text>
</comment>
<feature type="coiled-coil region" evidence="9">
    <location>
        <begin position="12"/>
        <end position="102"/>
    </location>
</feature>
<evidence type="ECO:0000313" key="13">
    <source>
        <dbReference type="EMBL" id="PWW78717.1"/>
    </source>
</evidence>
<dbReference type="Pfam" id="PF07558">
    <property type="entry name" value="Shugoshin_N"/>
    <property type="match status" value="1"/>
</dbReference>
<keyword evidence="7" id="KW-0131">Cell cycle</keyword>
<protein>
    <recommendedName>
        <fullName evidence="15">Shugoshin C-terminal domain-containing protein</fullName>
    </recommendedName>
</protein>
<dbReference type="EMBL" id="PYWC01000013">
    <property type="protein sequence ID" value="PWW78717.1"/>
    <property type="molecule type" value="Genomic_DNA"/>
</dbReference>
<dbReference type="InterPro" id="IPR011515">
    <property type="entry name" value="Shugoshin_C"/>
</dbReference>
<keyword evidence="5" id="KW-0159">Chromosome partition</keyword>
<evidence type="ECO:0000256" key="8">
    <source>
        <dbReference type="ARBA" id="ARBA00023328"/>
    </source>
</evidence>
<dbReference type="GO" id="GO:0005634">
    <property type="term" value="C:nucleus"/>
    <property type="evidence" value="ECO:0007669"/>
    <property type="project" value="InterPro"/>
</dbReference>
<sequence length="720" mass="80176">MARLNDPQTESLEALKKRFLRQNREIARVNSTQSVRIRNLEDETTRLLTENIELREQVIKLQASLDRREKARVVVESVETTKKKLEEKVAELDEIVKGLGQAITTSPEGKSAVRQPRAHITSHHQRIWKSQLMLGEMHDGQLPAIHEDARSRRNSLNVEEHRRSSLNFEEINLPPPRPEENTHDDSDEDLKPPVSSLLDTRPRRRRDSVMALDLGILNKPAVPSKTQPPAPSNENIISKASKRKFEREAEAVMELVAGMEFKFSRISERPTEVVKSIGEVENAGTAETPENAEGDRVPGEQHKAKEEKAPSKIVRLALNSDARKRKEASVSIGEEYAPPIAPTISTSSRRALGPSKFRHLFNISPHRLESRGAPNPRDTESTNSDPANSPLKHASIASALGKDEKSHGKLEKAGLNPAPPMKAYRNSHAGEADLPLPDDEQPTNVRASRRARSGVNYALPNLRDKMRRDDKAAEVARGEGRNQKRTSAGRSRSKEPVVESELKVKREDPEDADDEDQWLNLPPMPPPTQISRSEEDLRKHKETGIGGLLERKSSRERERREKDLESGLPPSVISQRKRRTSSLHCPIDGMNPGNEEEDRPIVVSGYGEGKRKMVTTEGPDPSIDCNHRTLIDASTIRKKVHSHLPPSSTNTEDNEGLFEGVRGPRRVTLGGGPIGTEGVRTVRGVKSSGHLMSEDGGDDERRRLGPPGPGIGARRRSMMI</sequence>
<evidence type="ECO:0000259" key="12">
    <source>
        <dbReference type="Pfam" id="PF07558"/>
    </source>
</evidence>
<dbReference type="Pfam" id="PF07557">
    <property type="entry name" value="Shugoshin_C"/>
    <property type="match status" value="1"/>
</dbReference>
<evidence type="ECO:0000256" key="6">
    <source>
        <dbReference type="ARBA" id="ARBA00023054"/>
    </source>
</evidence>
<keyword evidence="14" id="KW-1185">Reference proteome</keyword>
<accession>A0A317SZ45</accession>
<evidence type="ECO:0000256" key="9">
    <source>
        <dbReference type="SAM" id="Coils"/>
    </source>
</evidence>
<dbReference type="InterPro" id="IPR011516">
    <property type="entry name" value="Shugoshin_N"/>
</dbReference>
<feature type="region of interest" description="Disordered" evidence="10">
    <location>
        <begin position="641"/>
        <end position="720"/>
    </location>
</feature>
<feature type="compositionally biased region" description="Basic and acidic residues" evidence="10">
    <location>
        <begin position="401"/>
        <end position="412"/>
    </location>
</feature>
<dbReference type="GO" id="GO:0000779">
    <property type="term" value="C:condensed chromosome, centromeric region"/>
    <property type="evidence" value="ECO:0007669"/>
    <property type="project" value="UniProtKB-ARBA"/>
</dbReference>
<comment type="caution">
    <text evidence="13">The sequence shown here is derived from an EMBL/GenBank/DDBJ whole genome shotgun (WGS) entry which is preliminary data.</text>
</comment>
<feature type="region of interest" description="Disordered" evidence="10">
    <location>
        <begin position="282"/>
        <end position="309"/>
    </location>
</feature>
<feature type="compositionally biased region" description="Basic and acidic residues" evidence="10">
    <location>
        <begin position="462"/>
        <end position="482"/>
    </location>
</feature>
<evidence type="ECO:0000256" key="2">
    <source>
        <dbReference type="ARBA" id="ARBA00010845"/>
    </source>
</evidence>
<evidence type="ECO:0000259" key="11">
    <source>
        <dbReference type="Pfam" id="PF07557"/>
    </source>
</evidence>
<feature type="region of interest" description="Disordered" evidence="10">
    <location>
        <begin position="362"/>
        <end position="600"/>
    </location>
</feature>
<reference evidence="13 14" key="1">
    <citation type="submission" date="2018-03" db="EMBL/GenBank/DDBJ databases">
        <title>Genomes of Pezizomycetes fungi and the evolution of truffles.</title>
        <authorList>
            <person name="Murat C."/>
            <person name="Payen T."/>
            <person name="Noel B."/>
            <person name="Kuo A."/>
            <person name="Martin F.M."/>
        </authorList>
    </citation>
    <scope>NUCLEOTIDE SEQUENCE [LARGE SCALE GENOMIC DNA]</scope>
    <source>
        <strain evidence="13">091103-1</strain>
    </source>
</reference>
<comment type="subcellular location">
    <subcellularLocation>
        <location evidence="1">Chromosome</location>
        <location evidence="1">Centromere</location>
    </subcellularLocation>
</comment>
<feature type="domain" description="Shugoshin N-terminal coiled-coil" evidence="12">
    <location>
        <begin position="15"/>
        <end position="59"/>
    </location>
</feature>
<feature type="region of interest" description="Disordered" evidence="10">
    <location>
        <begin position="146"/>
        <end position="206"/>
    </location>
</feature>
<evidence type="ECO:0000256" key="10">
    <source>
        <dbReference type="SAM" id="MobiDB-lite"/>
    </source>
</evidence>
<keyword evidence="4" id="KW-0132">Cell division</keyword>
<feature type="compositionally biased region" description="Basic and acidic residues" evidence="10">
    <location>
        <begin position="532"/>
        <end position="565"/>
    </location>
</feature>
<evidence type="ECO:0008006" key="15">
    <source>
        <dbReference type="Google" id="ProtNLM"/>
    </source>
</evidence>
<evidence type="ECO:0000256" key="4">
    <source>
        <dbReference type="ARBA" id="ARBA00022618"/>
    </source>
</evidence>
<gene>
    <name evidence="13" type="ORF">C7212DRAFT_275086</name>
</gene>
<evidence type="ECO:0000256" key="3">
    <source>
        <dbReference type="ARBA" id="ARBA00022454"/>
    </source>
</evidence>
<dbReference type="GO" id="GO:0051301">
    <property type="term" value="P:cell division"/>
    <property type="evidence" value="ECO:0007669"/>
    <property type="project" value="UniProtKB-KW"/>
</dbReference>
<evidence type="ECO:0000313" key="14">
    <source>
        <dbReference type="Proteomes" id="UP000246991"/>
    </source>
</evidence>
<dbReference type="OrthoDB" id="5394106at2759"/>
<dbReference type="Proteomes" id="UP000246991">
    <property type="component" value="Unassembled WGS sequence"/>
</dbReference>
<feature type="domain" description="Shugoshin C-terminal" evidence="11">
    <location>
        <begin position="446"/>
        <end position="468"/>
    </location>
</feature>
<proteinExistence type="inferred from homology"/>
<dbReference type="GO" id="GO:0045132">
    <property type="term" value="P:meiotic chromosome segregation"/>
    <property type="evidence" value="ECO:0007669"/>
    <property type="project" value="InterPro"/>
</dbReference>
<keyword evidence="8" id="KW-0137">Centromere</keyword>
<keyword evidence="6 9" id="KW-0175">Coiled coil</keyword>
<evidence type="ECO:0000256" key="7">
    <source>
        <dbReference type="ARBA" id="ARBA00023306"/>
    </source>
</evidence>
<name>A0A317SZ45_9PEZI</name>
<feature type="compositionally biased region" description="Basic and acidic residues" evidence="10">
    <location>
        <begin position="293"/>
        <end position="309"/>
    </location>
</feature>
<dbReference type="AlphaFoldDB" id="A0A317SZ45"/>
<organism evidence="13 14">
    <name type="scientific">Tuber magnatum</name>
    <name type="common">white Piedmont truffle</name>
    <dbReference type="NCBI Taxonomy" id="42249"/>
    <lineage>
        <taxon>Eukaryota</taxon>
        <taxon>Fungi</taxon>
        <taxon>Dikarya</taxon>
        <taxon>Ascomycota</taxon>
        <taxon>Pezizomycotina</taxon>
        <taxon>Pezizomycetes</taxon>
        <taxon>Pezizales</taxon>
        <taxon>Tuberaceae</taxon>
        <taxon>Tuber</taxon>
    </lineage>
</organism>